<dbReference type="eggNOG" id="KOG1877">
    <property type="taxonomic scope" value="Eukaryota"/>
</dbReference>
<dbReference type="InterPro" id="IPR049150">
    <property type="entry name" value="EFR3_HEAT-like_rpt"/>
</dbReference>
<evidence type="ECO:0008006" key="5">
    <source>
        <dbReference type="Google" id="ProtNLM"/>
    </source>
</evidence>
<feature type="compositionally biased region" description="Polar residues" evidence="2">
    <location>
        <begin position="753"/>
        <end position="772"/>
    </location>
</feature>
<dbReference type="STRING" id="1097556.R4XLB3"/>
<dbReference type="EMBL" id="CAHR02000202">
    <property type="protein sequence ID" value="CCG84099.1"/>
    <property type="molecule type" value="Genomic_DNA"/>
</dbReference>
<evidence type="ECO:0000256" key="1">
    <source>
        <dbReference type="ARBA" id="ARBA00010216"/>
    </source>
</evidence>
<dbReference type="InterPro" id="IPR039786">
    <property type="entry name" value="EFR3"/>
</dbReference>
<keyword evidence="4" id="KW-1185">Reference proteome</keyword>
<reference evidence="3 4" key="1">
    <citation type="journal article" date="2013" name="MBio">
        <title>Genome sequencing of the plant pathogen Taphrina deformans, the causal agent of peach leaf curl.</title>
        <authorList>
            <person name="Cisse O.H."/>
            <person name="Almeida J.M.G.C.F."/>
            <person name="Fonseca A."/>
            <person name="Kumar A.A."/>
            <person name="Salojaervi J."/>
            <person name="Overmyer K."/>
            <person name="Hauser P.M."/>
            <person name="Pagni M."/>
        </authorList>
    </citation>
    <scope>NUCLEOTIDE SEQUENCE [LARGE SCALE GENOMIC DNA]</scope>
    <source>
        <strain evidence="4">PYCC 5710 / ATCC 11124 / CBS 356.35 / IMI 108563 / JCM 9778 / NBRC 8474</strain>
    </source>
</reference>
<gene>
    <name evidence="3" type="ORF">TAPDE_004498</name>
</gene>
<dbReference type="PANTHER" id="PTHR47766:SF1">
    <property type="entry name" value="PROTEIN EFR3"/>
    <property type="match status" value="1"/>
</dbReference>
<protein>
    <recommendedName>
        <fullName evidence="5">Protein EFR3</fullName>
    </recommendedName>
</protein>
<dbReference type="PANTHER" id="PTHR47766">
    <property type="entry name" value="PROTEIN EFR3"/>
    <property type="match status" value="1"/>
</dbReference>
<comment type="similarity">
    <text evidence="1">Belongs to the EFR3 family.</text>
</comment>
<dbReference type="GO" id="GO:0072659">
    <property type="term" value="P:protein localization to plasma membrane"/>
    <property type="evidence" value="ECO:0007669"/>
    <property type="project" value="InterPro"/>
</dbReference>
<dbReference type="Proteomes" id="UP000013776">
    <property type="component" value="Unassembled WGS sequence"/>
</dbReference>
<accession>R4XLB3</accession>
<dbReference type="Pfam" id="PF21072">
    <property type="entry name" value="EFR3"/>
    <property type="match status" value="1"/>
</dbReference>
<dbReference type="OrthoDB" id="19232at2759"/>
<evidence type="ECO:0000313" key="3">
    <source>
        <dbReference type="EMBL" id="CCG84099.1"/>
    </source>
</evidence>
<feature type="compositionally biased region" description="Polar residues" evidence="2">
    <location>
        <begin position="657"/>
        <end position="675"/>
    </location>
</feature>
<feature type="region of interest" description="Disordered" evidence="2">
    <location>
        <begin position="745"/>
        <end position="772"/>
    </location>
</feature>
<dbReference type="VEuPathDB" id="FungiDB:TAPDE_004498"/>
<comment type="caution">
    <text evidence="3">The sequence shown here is derived from an EMBL/GenBank/DDBJ whole genome shotgun (WGS) entry which is preliminary data.</text>
</comment>
<feature type="region of interest" description="Disordered" evidence="2">
    <location>
        <begin position="651"/>
        <end position="677"/>
    </location>
</feature>
<dbReference type="AlphaFoldDB" id="R4XLB3"/>
<sequence>MTSCLPKSKHVKLTQACYPKSKTAPARPNQSELQYLTYYAASRPKKLIKVGSYLRQRTLKDAYWKRQTEMIVSLDICDALVKKCQTNLNLFAADFSTFCKYHDGTAYDTTTTYTESSHTLLRSYSRLAQGSAPLNLFGSQALLYTCITPTMHGANQTVHTPLVLSTALHNLAAVKPENLYQLRSQIEQHKDPFVLVLNETSGSGDQSIAEDVAAVGLQELPQRTLLEACSLNMIKHIFISNDSTKIRRATNKILQQADNPESLDSTWSSTLVKIAAEWVPINLRFHVLEACLEYLNGFEILDATDLASKRQSEALNIIYMLLTSKVSLIGLSTNDVMESLLNVAQKLPASFDVAFRSLGSSSDLDATVPDLSPNKDEIMHLKQLLRTMVAITSHSYYKNQVSDMFKFLLERACAAESTGNLLAEDFQGFHLDVAGQLLQASKRQSGSRVQPSSLLPGLVLLQSSVYVRRKFAHVLYMYLQIACSPILIPTTANSKSHDSSAVYNHDRNHEQDHEIGRLLRNSMYHYLKDPGNNIQDFNLGFDIVTSLHRLLPMSEMVILIPFLYRLQRESSHHNSKDNTSASIWRSRLEDAFYCVMHQCSASFERSFSKESSYNTLPELSTVTNHLRSSLRNELSDSQLLAISEEWSPEDTDRHTSRAVSVRNSQRNRLTSSASASREHFDLGSGTIFAGRPATGRISVLKQTLASHDVGSSGPTPALGRNDWTQSASLDMLFKDIDMKQLDIVAPDKPTMNPHDTNSQLSTESYPGTVFHTSQTSSKLGRIVA</sequence>
<proteinExistence type="inferred from homology"/>
<evidence type="ECO:0000313" key="4">
    <source>
        <dbReference type="Proteomes" id="UP000013776"/>
    </source>
</evidence>
<organism evidence="3 4">
    <name type="scientific">Taphrina deformans (strain PYCC 5710 / ATCC 11124 / CBS 356.35 / IMI 108563 / JCM 9778 / NBRC 8474)</name>
    <name type="common">Peach leaf curl fungus</name>
    <name type="synonym">Lalaria deformans</name>
    <dbReference type="NCBI Taxonomy" id="1097556"/>
    <lineage>
        <taxon>Eukaryota</taxon>
        <taxon>Fungi</taxon>
        <taxon>Dikarya</taxon>
        <taxon>Ascomycota</taxon>
        <taxon>Taphrinomycotina</taxon>
        <taxon>Taphrinomycetes</taxon>
        <taxon>Taphrinales</taxon>
        <taxon>Taphrinaceae</taxon>
        <taxon>Taphrina</taxon>
    </lineage>
</organism>
<name>R4XLB3_TAPDE</name>
<evidence type="ECO:0000256" key="2">
    <source>
        <dbReference type="SAM" id="MobiDB-lite"/>
    </source>
</evidence>